<dbReference type="Gene3D" id="3.40.50.720">
    <property type="entry name" value="NAD(P)-binding Rossmann-like Domain"/>
    <property type="match status" value="1"/>
</dbReference>
<evidence type="ECO:0000256" key="10">
    <source>
        <dbReference type="ARBA" id="ARBA00047672"/>
    </source>
</evidence>
<dbReference type="SUPFAM" id="SSF51735">
    <property type="entry name" value="NAD(P)-binding Rossmann-fold domains"/>
    <property type="match status" value="1"/>
</dbReference>
<evidence type="ECO:0000256" key="18">
    <source>
        <dbReference type="ARBA" id="ARBA00048739"/>
    </source>
</evidence>
<comment type="catalytic activity">
    <reaction evidence="16">
        <text>lipoxin A4 + NAD(+) = 15-oxo-(5S,6R)-dihydroxy-(7E,9E,11Z,13E)-eicosatetraenoate + NADH + H(+)</text>
        <dbReference type="Rhea" id="RHEA:41572"/>
        <dbReference type="ChEBI" id="CHEBI:15378"/>
        <dbReference type="ChEBI" id="CHEBI:57540"/>
        <dbReference type="ChEBI" id="CHEBI:57945"/>
        <dbReference type="ChEBI" id="CHEBI:67026"/>
        <dbReference type="ChEBI" id="CHEBI:78311"/>
    </reaction>
    <physiologicalReaction direction="left-to-right" evidence="16">
        <dbReference type="Rhea" id="RHEA:41573"/>
    </physiologicalReaction>
</comment>
<name>A0AAV3ZZE8_9GAST</name>
<dbReference type="EC" id="1.1.1.232" evidence="4"/>
<comment type="catalytic activity">
    <reaction evidence="21">
        <text>resolvin E1 + NAD(+) = 18-oxo-resolvin E1 + NADH + H(+)</text>
        <dbReference type="Rhea" id="RHEA:49244"/>
        <dbReference type="ChEBI" id="CHEBI:15378"/>
        <dbReference type="ChEBI" id="CHEBI:57540"/>
        <dbReference type="ChEBI" id="CHEBI:57945"/>
        <dbReference type="ChEBI" id="CHEBI:91000"/>
        <dbReference type="ChEBI" id="CHEBI:91001"/>
    </reaction>
    <physiologicalReaction direction="left-to-right" evidence="21">
        <dbReference type="Rhea" id="RHEA:49245"/>
    </physiologicalReaction>
</comment>
<evidence type="ECO:0000256" key="13">
    <source>
        <dbReference type="ARBA" id="ARBA00048144"/>
    </source>
</evidence>
<evidence type="ECO:0000256" key="16">
    <source>
        <dbReference type="ARBA" id="ARBA00048535"/>
    </source>
</evidence>
<comment type="catalytic activity">
    <reaction evidence="14">
        <text>resolvin D1 + NAD(+) = 17-oxoresolvin D1 + NADH + H(+)</text>
        <dbReference type="Rhea" id="RHEA:50128"/>
        <dbReference type="ChEBI" id="CHEBI:15378"/>
        <dbReference type="ChEBI" id="CHEBI:57540"/>
        <dbReference type="ChEBI" id="CHEBI:57945"/>
        <dbReference type="ChEBI" id="CHEBI:132079"/>
        <dbReference type="ChEBI" id="CHEBI:132081"/>
    </reaction>
    <physiologicalReaction direction="left-to-right" evidence="14">
        <dbReference type="Rhea" id="RHEA:50129"/>
    </physiologicalReaction>
</comment>
<dbReference type="GO" id="GO:0016404">
    <property type="term" value="F:15-hydroxyprostaglandin dehydrogenase (NAD+) activity"/>
    <property type="evidence" value="ECO:0007669"/>
    <property type="project" value="UniProtKB-EC"/>
</dbReference>
<protein>
    <recommendedName>
        <fullName evidence="5">15-hydroxyprostaglandin dehydrogenase [NAD(+)]</fullName>
        <ecNumber evidence="3">1.1.1.141</ecNumber>
        <ecNumber evidence="4">1.1.1.232</ecNumber>
    </recommendedName>
    <alternativeName>
        <fullName evidence="7">Eicosanoid/docosanoid dehydrogenase [NAD(+)]</fullName>
    </alternativeName>
    <alternativeName>
        <fullName evidence="6">Prostaglandin dehydrogenase 1</fullName>
    </alternativeName>
</protein>
<evidence type="ECO:0000256" key="12">
    <source>
        <dbReference type="ARBA" id="ARBA00048140"/>
    </source>
</evidence>
<evidence type="ECO:0000256" key="1">
    <source>
        <dbReference type="ARBA" id="ARBA00006484"/>
    </source>
</evidence>
<comment type="caution">
    <text evidence="23">The sequence shown here is derived from an EMBL/GenBank/DDBJ whole genome shotgun (WGS) entry which is preliminary data.</text>
</comment>
<evidence type="ECO:0000256" key="15">
    <source>
        <dbReference type="ARBA" id="ARBA00048393"/>
    </source>
</evidence>
<comment type="catalytic activity">
    <reaction evidence="9">
        <text>prostaglandin E1 + NAD(+) = 15-oxoprostaglandin E1 + NADH + H(+)</text>
        <dbReference type="Rhea" id="RHEA:16477"/>
        <dbReference type="ChEBI" id="CHEBI:15378"/>
        <dbReference type="ChEBI" id="CHEBI:57397"/>
        <dbReference type="ChEBI" id="CHEBI:57401"/>
        <dbReference type="ChEBI" id="CHEBI:57540"/>
        <dbReference type="ChEBI" id="CHEBI:57945"/>
    </reaction>
    <physiologicalReaction direction="left-to-right" evidence="9">
        <dbReference type="Rhea" id="RHEA:16478"/>
    </physiologicalReaction>
</comment>
<evidence type="ECO:0000256" key="11">
    <source>
        <dbReference type="ARBA" id="ARBA00048008"/>
    </source>
</evidence>
<comment type="catalytic activity">
    <reaction evidence="15">
        <text>resolvin D2 + NAD(+) = 7-oxoresolvin D2 + NADH + H(+)</text>
        <dbReference type="Rhea" id="RHEA:53584"/>
        <dbReference type="ChEBI" id="CHEBI:15378"/>
        <dbReference type="ChEBI" id="CHEBI:57540"/>
        <dbReference type="ChEBI" id="CHEBI:57945"/>
        <dbReference type="ChEBI" id="CHEBI:133367"/>
        <dbReference type="ChEBI" id="CHEBI:137497"/>
    </reaction>
    <physiologicalReaction direction="left-to-right" evidence="15">
        <dbReference type="Rhea" id="RHEA:53585"/>
    </physiologicalReaction>
</comment>
<evidence type="ECO:0000256" key="5">
    <source>
        <dbReference type="ARBA" id="ARBA00040276"/>
    </source>
</evidence>
<sequence length="265" mass="28709">MSSHGIRDKVFFITGGAQGMGKAISEALLEKGGKVFFVDIEDEIGRATLKELCEKFGAGNVGFSHVDVVNRTDLEGAFKEAKQKFGYIDVLLNNAAVVDEINTKRVVDVNFLAVVQGTEIASSFMRKDKGGRGGRIIAMSSVAGLKHYFQLPVYNATKHAIRVYSTALAQNPVNEVNGLEFASFHPDASTLGLFHDLDGRGVHDAVELVSSYDGILVPLEAVIEAFLELVSLEKMNGAVLFVAKNKKTYVEVKSHSIGDSFPPEI</sequence>
<comment type="catalytic activity">
    <reaction evidence="19">
        <text>resolvin D2 + NAD(+) = 16-oxoresolvin D2 + NADH + H(+)</text>
        <dbReference type="Rhea" id="RHEA:53588"/>
        <dbReference type="ChEBI" id="CHEBI:15378"/>
        <dbReference type="ChEBI" id="CHEBI:57540"/>
        <dbReference type="ChEBI" id="CHEBI:57945"/>
        <dbReference type="ChEBI" id="CHEBI:133367"/>
        <dbReference type="ChEBI" id="CHEBI:137498"/>
    </reaction>
    <physiologicalReaction direction="left-to-right" evidence="19">
        <dbReference type="Rhea" id="RHEA:53589"/>
    </physiologicalReaction>
</comment>
<comment type="catalytic activity">
    <reaction evidence="10">
        <text>resolvin D1 + NAD(+) = 8-oxoresolvin D1 + NADH + H(+)</text>
        <dbReference type="Rhea" id="RHEA:50124"/>
        <dbReference type="ChEBI" id="CHEBI:15378"/>
        <dbReference type="ChEBI" id="CHEBI:57540"/>
        <dbReference type="ChEBI" id="CHEBI:57945"/>
        <dbReference type="ChEBI" id="CHEBI:132079"/>
        <dbReference type="ChEBI" id="CHEBI:132080"/>
    </reaction>
    <physiologicalReaction direction="left-to-right" evidence="10">
        <dbReference type="Rhea" id="RHEA:50125"/>
    </physiologicalReaction>
</comment>
<evidence type="ECO:0000256" key="14">
    <source>
        <dbReference type="ARBA" id="ARBA00048170"/>
    </source>
</evidence>
<evidence type="ECO:0000256" key="17">
    <source>
        <dbReference type="ARBA" id="ARBA00048611"/>
    </source>
</evidence>
<dbReference type="PANTHER" id="PTHR44229">
    <property type="entry name" value="15-HYDROXYPROSTAGLANDIN DEHYDROGENASE [NAD(+)]"/>
    <property type="match status" value="1"/>
</dbReference>
<dbReference type="InterPro" id="IPR020904">
    <property type="entry name" value="Sc_DH/Rdtase_CS"/>
</dbReference>
<dbReference type="GO" id="GO:0005737">
    <property type="term" value="C:cytoplasm"/>
    <property type="evidence" value="ECO:0007669"/>
    <property type="project" value="TreeGrafter"/>
</dbReference>
<evidence type="ECO:0000256" key="20">
    <source>
        <dbReference type="ARBA" id="ARBA00049151"/>
    </source>
</evidence>
<dbReference type="InterPro" id="IPR036291">
    <property type="entry name" value="NAD(P)-bd_dom_sf"/>
</dbReference>
<evidence type="ECO:0000256" key="19">
    <source>
        <dbReference type="ARBA" id="ARBA00048921"/>
    </source>
</evidence>
<accession>A0AAV3ZZE8</accession>
<evidence type="ECO:0000256" key="7">
    <source>
        <dbReference type="ARBA" id="ARBA00042026"/>
    </source>
</evidence>
<comment type="catalytic activity">
    <reaction evidence="20">
        <text>(15S)-hydroxy-(5Z,8Z,11Z,13E)-eicosatetraenoate + NAD(+) = 15-oxo-(5Z,8Z,11Z,13E)-eicosatetraenoate + NADH + H(+)</text>
        <dbReference type="Rhea" id="RHEA:23260"/>
        <dbReference type="ChEBI" id="CHEBI:15378"/>
        <dbReference type="ChEBI" id="CHEBI:57409"/>
        <dbReference type="ChEBI" id="CHEBI:57410"/>
        <dbReference type="ChEBI" id="CHEBI:57540"/>
        <dbReference type="ChEBI" id="CHEBI:57945"/>
        <dbReference type="EC" id="1.1.1.232"/>
    </reaction>
    <physiologicalReaction direction="left-to-right" evidence="20">
        <dbReference type="Rhea" id="RHEA:23261"/>
    </physiologicalReaction>
</comment>
<dbReference type="EMBL" id="BLXT01003251">
    <property type="protein sequence ID" value="GFO01240.1"/>
    <property type="molecule type" value="Genomic_DNA"/>
</dbReference>
<reference evidence="23 24" key="1">
    <citation type="journal article" date="2021" name="Elife">
        <title>Chloroplast acquisition without the gene transfer in kleptoplastic sea slugs, Plakobranchus ocellatus.</title>
        <authorList>
            <person name="Maeda T."/>
            <person name="Takahashi S."/>
            <person name="Yoshida T."/>
            <person name="Shimamura S."/>
            <person name="Takaki Y."/>
            <person name="Nagai Y."/>
            <person name="Toyoda A."/>
            <person name="Suzuki Y."/>
            <person name="Arimoto A."/>
            <person name="Ishii H."/>
            <person name="Satoh N."/>
            <person name="Nishiyama T."/>
            <person name="Hasebe M."/>
            <person name="Maruyama T."/>
            <person name="Minagawa J."/>
            <person name="Obokata J."/>
            <person name="Shigenobu S."/>
        </authorList>
    </citation>
    <scope>NUCLEOTIDE SEQUENCE [LARGE SCALE GENOMIC DNA]</scope>
</reference>
<keyword evidence="24" id="KW-1185">Reference proteome</keyword>
<comment type="catalytic activity">
    <reaction evidence="11">
        <text>14-hydroxy-(4Z,7Z,10Z,12E,16Z,19Z)-docosahexaenoate + NAD(+) = 14-oxo-(4Z,7Z,10Z,12E,16Z,19Z)-docosahexaenoate + NADH + H(+)</text>
        <dbReference type="Rhea" id="RHEA:48952"/>
        <dbReference type="ChEBI" id="CHEBI:15378"/>
        <dbReference type="ChEBI" id="CHEBI:57540"/>
        <dbReference type="ChEBI" id="CHEBI:57945"/>
        <dbReference type="ChEBI" id="CHEBI:90866"/>
        <dbReference type="ChEBI" id="CHEBI:90867"/>
    </reaction>
    <physiologicalReaction direction="left-to-right" evidence="11">
        <dbReference type="Rhea" id="RHEA:48953"/>
    </physiologicalReaction>
</comment>
<evidence type="ECO:0000256" key="9">
    <source>
        <dbReference type="ARBA" id="ARBA00047325"/>
    </source>
</evidence>
<dbReference type="EC" id="1.1.1.141" evidence="3"/>
<dbReference type="PRINTS" id="PR00081">
    <property type="entry name" value="GDHRDH"/>
</dbReference>
<evidence type="ECO:0000256" key="22">
    <source>
        <dbReference type="RuleBase" id="RU000363"/>
    </source>
</evidence>
<proteinExistence type="inferred from homology"/>
<dbReference type="PANTHER" id="PTHR44229:SF4">
    <property type="entry name" value="15-HYDROXYPROSTAGLANDIN DEHYDROGENASE [NAD(+)]"/>
    <property type="match status" value="1"/>
</dbReference>
<dbReference type="Proteomes" id="UP000735302">
    <property type="component" value="Unassembled WGS sequence"/>
</dbReference>
<comment type="similarity">
    <text evidence="1 22">Belongs to the short-chain dehydrogenases/reductases (SDR) family.</text>
</comment>
<evidence type="ECO:0000313" key="23">
    <source>
        <dbReference type="EMBL" id="GFO01240.1"/>
    </source>
</evidence>
<evidence type="ECO:0000256" key="6">
    <source>
        <dbReference type="ARBA" id="ARBA00041812"/>
    </source>
</evidence>
<comment type="catalytic activity">
    <reaction evidence="18">
        <text>prostaglandin E2 + NAD(+) = 15-oxoprostaglandin E2 + NADH + H(+)</text>
        <dbReference type="Rhea" id="RHEA:11876"/>
        <dbReference type="ChEBI" id="CHEBI:15378"/>
        <dbReference type="ChEBI" id="CHEBI:57400"/>
        <dbReference type="ChEBI" id="CHEBI:57540"/>
        <dbReference type="ChEBI" id="CHEBI:57945"/>
        <dbReference type="ChEBI" id="CHEBI:606564"/>
        <dbReference type="EC" id="1.1.1.141"/>
    </reaction>
    <physiologicalReaction direction="left-to-right" evidence="18">
        <dbReference type="Rhea" id="RHEA:11877"/>
    </physiologicalReaction>
</comment>
<dbReference type="PRINTS" id="PR00080">
    <property type="entry name" value="SDRFAMILY"/>
</dbReference>
<keyword evidence="2" id="KW-0560">Oxidoreductase</keyword>
<comment type="catalytic activity">
    <reaction evidence="12">
        <text>15-oxo-(5S,6R)-dihydroxy-(7E,9E,11Z)-eicosatrienoate + NADH + H(+) = (5S,6R,15S)-trihydroxy-(7E,9E,11Z)-eicosatrienoate + NAD(+)</text>
        <dbReference type="Rhea" id="RHEA:41596"/>
        <dbReference type="ChEBI" id="CHEBI:15378"/>
        <dbReference type="ChEBI" id="CHEBI:57540"/>
        <dbReference type="ChEBI" id="CHEBI:57945"/>
        <dbReference type="ChEBI" id="CHEBI:78325"/>
        <dbReference type="ChEBI" id="CHEBI:78329"/>
    </reaction>
    <physiologicalReaction direction="left-to-right" evidence="12">
        <dbReference type="Rhea" id="RHEA:41597"/>
    </physiologicalReaction>
</comment>
<evidence type="ECO:0000256" key="2">
    <source>
        <dbReference type="ARBA" id="ARBA00023002"/>
    </source>
</evidence>
<comment type="catalytic activity">
    <reaction evidence="13">
        <text>(11R)-hydroxy-(5Z,8Z,12E,14Z)-eicosatetraenoate + NAD(+) = 11-oxo-(5Z,8Z,12E,14Z)-eicosatetraenoate + NADH + H(+)</text>
        <dbReference type="Rhea" id="RHEA:48640"/>
        <dbReference type="ChEBI" id="CHEBI:15378"/>
        <dbReference type="ChEBI" id="CHEBI:57540"/>
        <dbReference type="ChEBI" id="CHEBI:57945"/>
        <dbReference type="ChEBI" id="CHEBI:78836"/>
        <dbReference type="ChEBI" id="CHEBI:90697"/>
    </reaction>
    <physiologicalReaction direction="left-to-right" evidence="13">
        <dbReference type="Rhea" id="RHEA:48641"/>
    </physiologicalReaction>
</comment>
<evidence type="ECO:0000313" key="24">
    <source>
        <dbReference type="Proteomes" id="UP000735302"/>
    </source>
</evidence>
<evidence type="ECO:0000256" key="3">
    <source>
        <dbReference type="ARBA" id="ARBA00038968"/>
    </source>
</evidence>
<gene>
    <name evidence="23" type="ORF">PoB_002774500</name>
</gene>
<comment type="catalytic activity">
    <reaction evidence="17">
        <text>prostaglandin A1 + NAD(+) = 15-oxo-prostaglandin A1 + NADH + H(+)</text>
        <dbReference type="Rhea" id="RHEA:41263"/>
        <dbReference type="ChEBI" id="CHEBI:15378"/>
        <dbReference type="ChEBI" id="CHEBI:57398"/>
        <dbReference type="ChEBI" id="CHEBI:57540"/>
        <dbReference type="ChEBI" id="CHEBI:57945"/>
        <dbReference type="ChEBI" id="CHEBI:85072"/>
    </reaction>
    <physiologicalReaction direction="left-to-right" evidence="17">
        <dbReference type="Rhea" id="RHEA:41264"/>
    </physiologicalReaction>
</comment>
<dbReference type="AlphaFoldDB" id="A0AAV3ZZE8"/>
<organism evidence="23 24">
    <name type="scientific">Plakobranchus ocellatus</name>
    <dbReference type="NCBI Taxonomy" id="259542"/>
    <lineage>
        <taxon>Eukaryota</taxon>
        <taxon>Metazoa</taxon>
        <taxon>Spiralia</taxon>
        <taxon>Lophotrochozoa</taxon>
        <taxon>Mollusca</taxon>
        <taxon>Gastropoda</taxon>
        <taxon>Heterobranchia</taxon>
        <taxon>Euthyneura</taxon>
        <taxon>Panpulmonata</taxon>
        <taxon>Sacoglossa</taxon>
        <taxon>Placobranchoidea</taxon>
        <taxon>Plakobranchidae</taxon>
        <taxon>Plakobranchus</taxon>
    </lineage>
</organism>
<dbReference type="PROSITE" id="PS00061">
    <property type="entry name" value="ADH_SHORT"/>
    <property type="match status" value="1"/>
</dbReference>
<dbReference type="GO" id="GO:0047034">
    <property type="term" value="F:15-hydroxyicosatetraenoate dehydrogenase activity"/>
    <property type="evidence" value="ECO:0007669"/>
    <property type="project" value="UniProtKB-EC"/>
</dbReference>
<evidence type="ECO:0000256" key="21">
    <source>
        <dbReference type="ARBA" id="ARBA00049188"/>
    </source>
</evidence>
<evidence type="ECO:0000256" key="4">
    <source>
        <dbReference type="ARBA" id="ARBA00039060"/>
    </source>
</evidence>
<dbReference type="Pfam" id="PF00106">
    <property type="entry name" value="adh_short"/>
    <property type="match status" value="1"/>
</dbReference>
<comment type="function">
    <text evidence="8">Catalyzes the NAD-dependent dehydrogenation (oxidation) of a broad array of hydroxylated polyunsaturated fatty acids (mainly eicosanoids and docosanoids, including prostaglandins, lipoxins and resolvins), yielding their corresponding keto (oxo) metabolites. Decreases the levels of the pro-proliferative prostaglandins such as prostaglandin E2 (whose activity is increased in cancer because of an increase in the expression of cyclooxygenase 2) and generates oxo-fatty acid products that can profoundly influence cell function by abrogating pro-inflammatory cytokine expression. Converts resolvins E1, D1 and D2 to their oxo products, which represents a mode of resolvin inactivation. Resolvin E1 plays important roles during the resolution phase of acute inflammation, while resolvins D1 and D2 have a unique role in obesity-induced adipose inflammation.</text>
</comment>
<dbReference type="InterPro" id="IPR002347">
    <property type="entry name" value="SDR_fam"/>
</dbReference>
<evidence type="ECO:0000256" key="8">
    <source>
        <dbReference type="ARBA" id="ARBA00045705"/>
    </source>
</evidence>